<evidence type="ECO:0008006" key="3">
    <source>
        <dbReference type="Google" id="ProtNLM"/>
    </source>
</evidence>
<evidence type="ECO:0000313" key="1">
    <source>
        <dbReference type="EMBL" id="DBA35496.1"/>
    </source>
</evidence>
<dbReference type="RefSeq" id="YP_013605276.1">
    <property type="nucleotide sequence ID" value="NC_133254.1"/>
</dbReference>
<sequence>MKDKKGINLRISEDLLKEFDDWLSLFLEKGYDINRSDAISAILSEYIEQMETTAHMESVKTSAYDLKLLIDYYYNNYNLVRRRSNGS</sequence>
<dbReference type="EMBL" id="BK063678">
    <property type="protein sequence ID" value="DBA35496.1"/>
    <property type="molecule type" value="Genomic_DNA"/>
</dbReference>
<organism evidence="1 2">
    <name type="scientific">Caudoviricetes sp. vir249</name>
    <dbReference type="NCBI Taxonomy" id="3068355"/>
    <lineage>
        <taxon>Viruses</taxon>
        <taxon>Duplodnaviria</taxon>
        <taxon>Heunggongvirae</taxon>
        <taxon>Uroviricota</taxon>
        <taxon>Caudoviricetes</taxon>
    </lineage>
</organism>
<dbReference type="Proteomes" id="UP001303695">
    <property type="component" value="Segment"/>
</dbReference>
<proteinExistence type="predicted"/>
<dbReference type="CDD" id="cd22231">
    <property type="entry name" value="RHH_NikR_HicB-like"/>
    <property type="match status" value="1"/>
</dbReference>
<gene>
    <name evidence="1" type="ORF">vir249_00051</name>
</gene>
<protein>
    <recommendedName>
        <fullName evidence="3">Ribbon-helix-helix domain-containing protein</fullName>
    </recommendedName>
</protein>
<keyword evidence="2" id="KW-1185">Reference proteome</keyword>
<name>A0AA87CCJ6_9CAUD</name>
<dbReference type="GeneID" id="300198846"/>
<reference evidence="1 2" key="1">
    <citation type="journal article" date="2023" name="Nat. Microbiol.">
        <title>A compendium of viruses from methanogenic archaea reveals their diversity and adaptations to the gut environment.</title>
        <authorList>
            <person name="Medvedeva S."/>
            <person name="Borrel G."/>
            <person name="Krupovic M."/>
            <person name="Gribaldo S."/>
        </authorList>
    </citation>
    <scope>NUCLEOTIDE SEQUENCE [LARGE SCALE GENOMIC DNA]</scope>
</reference>
<evidence type="ECO:0000313" key="2">
    <source>
        <dbReference type="Proteomes" id="UP001303695"/>
    </source>
</evidence>
<accession>A0AA87CCJ6</accession>